<keyword evidence="6" id="KW-1185">Reference proteome</keyword>
<evidence type="ECO:0000256" key="1">
    <source>
        <dbReference type="ARBA" id="ARBA00007109"/>
    </source>
</evidence>
<reference evidence="5" key="1">
    <citation type="submission" date="2023-05" db="EMBL/GenBank/DDBJ databases">
        <title>Nepenthes gracilis genome sequencing.</title>
        <authorList>
            <person name="Fukushima K."/>
        </authorList>
    </citation>
    <scope>NUCLEOTIDE SEQUENCE</scope>
    <source>
        <strain evidence="5">SING2019-196</strain>
    </source>
</reference>
<dbReference type="Pfam" id="PF05605">
    <property type="entry name" value="zf-Di19"/>
    <property type="match status" value="1"/>
</dbReference>
<accession>A0AAD3XXM5</accession>
<evidence type="ECO:0000313" key="5">
    <source>
        <dbReference type="EMBL" id="GMH21507.1"/>
    </source>
</evidence>
<dbReference type="AlphaFoldDB" id="A0AAD3XXM5"/>
<dbReference type="InterPro" id="IPR027935">
    <property type="entry name" value="Di19_C"/>
</dbReference>
<protein>
    <submittedName>
        <fullName evidence="5">Uncharacterized protein</fullName>
    </submittedName>
</protein>
<dbReference type="Pfam" id="PF14571">
    <property type="entry name" value="Di19_C"/>
    <property type="match status" value="1"/>
</dbReference>
<dbReference type="EMBL" id="BSYO01000023">
    <property type="protein sequence ID" value="GMH21507.1"/>
    <property type="molecule type" value="Genomic_DNA"/>
</dbReference>
<dbReference type="InterPro" id="IPR033347">
    <property type="entry name" value="Di19"/>
</dbReference>
<feature type="compositionally biased region" description="Basic and acidic residues" evidence="2">
    <location>
        <begin position="182"/>
        <end position="194"/>
    </location>
</feature>
<comment type="similarity">
    <text evidence="1">Belongs to the Di19 family.</text>
</comment>
<gene>
    <name evidence="5" type="ORF">Nepgr_023349</name>
</gene>
<evidence type="ECO:0000259" key="4">
    <source>
        <dbReference type="Pfam" id="PF14571"/>
    </source>
</evidence>
<comment type="caution">
    <text evidence="5">The sequence shown here is derived from an EMBL/GenBank/DDBJ whole genome shotgun (WGS) entry which is preliminary data.</text>
</comment>
<dbReference type="Proteomes" id="UP001279734">
    <property type="component" value="Unassembled WGS sequence"/>
</dbReference>
<evidence type="ECO:0000256" key="2">
    <source>
        <dbReference type="SAM" id="MobiDB-lite"/>
    </source>
</evidence>
<feature type="domain" description="Di19 C-terminal" evidence="4">
    <location>
        <begin position="116"/>
        <end position="206"/>
    </location>
</feature>
<evidence type="ECO:0000313" key="6">
    <source>
        <dbReference type="Proteomes" id="UP001279734"/>
    </source>
</evidence>
<dbReference type="InterPro" id="IPR008598">
    <property type="entry name" value="Di19_Zn-bd"/>
</dbReference>
<dbReference type="PANTHER" id="PTHR31875">
    <property type="entry name" value="PROTEIN DEHYDRATION-INDUCED 19"/>
    <property type="match status" value="1"/>
</dbReference>
<evidence type="ECO:0000259" key="3">
    <source>
        <dbReference type="Pfam" id="PF05605"/>
    </source>
</evidence>
<proteinExistence type="inferred from homology"/>
<dbReference type="PANTHER" id="PTHR31875:SF24">
    <property type="entry name" value="PROTEIN DEHYDRATION-INDUCED 19 HOMOLOG 5"/>
    <property type="match status" value="1"/>
</dbReference>
<name>A0AAD3XXM5_NEPGR</name>
<feature type="domain" description="Di19 zinc-binding" evidence="3">
    <location>
        <begin position="41"/>
        <end position="93"/>
    </location>
</feature>
<sequence length="207" mass="23344">MDATEVHLWASRVHSAKHLSAVHSAHLTSSDSEVNEDPRTYFTCPFCYADTELSLLCRHLQEEHCFDVKDAVCPVCALNLGKDVVGHFEVHHANSLKNRRKSQKSSFWNSSSVRELTSFYGFTTRSDRVNAHDSSPDPVLSPFICRVPHLQVKGEPSRNTCSITDASITLEIESSKAPTSNESKEKDSEEKRQRAEFFQQLIMSAIF</sequence>
<feature type="region of interest" description="Disordered" evidence="2">
    <location>
        <begin position="172"/>
        <end position="194"/>
    </location>
</feature>
<organism evidence="5 6">
    <name type="scientific">Nepenthes gracilis</name>
    <name type="common">Slender pitcher plant</name>
    <dbReference type="NCBI Taxonomy" id="150966"/>
    <lineage>
        <taxon>Eukaryota</taxon>
        <taxon>Viridiplantae</taxon>
        <taxon>Streptophyta</taxon>
        <taxon>Embryophyta</taxon>
        <taxon>Tracheophyta</taxon>
        <taxon>Spermatophyta</taxon>
        <taxon>Magnoliopsida</taxon>
        <taxon>eudicotyledons</taxon>
        <taxon>Gunneridae</taxon>
        <taxon>Pentapetalae</taxon>
        <taxon>Caryophyllales</taxon>
        <taxon>Nepenthaceae</taxon>
        <taxon>Nepenthes</taxon>
    </lineage>
</organism>